<evidence type="ECO:0000256" key="8">
    <source>
        <dbReference type="ARBA" id="ARBA00022833"/>
    </source>
</evidence>
<dbReference type="Gene3D" id="3.90.980.10">
    <property type="entry name" value="DNA primase, catalytic core, N-terminal domain"/>
    <property type="match status" value="1"/>
</dbReference>
<keyword evidence="1 12" id="KW-0240">DNA-directed RNA polymerase</keyword>
<dbReference type="EC" id="2.7.7.101" evidence="12"/>
<dbReference type="PROSITE" id="PS50880">
    <property type="entry name" value="TOPRIM"/>
    <property type="match status" value="1"/>
</dbReference>
<dbReference type="PANTHER" id="PTHR30313:SF2">
    <property type="entry name" value="DNA PRIMASE"/>
    <property type="match status" value="1"/>
</dbReference>
<dbReference type="RefSeq" id="WP_125749423.1">
    <property type="nucleotide sequence ID" value="NZ_JBHTON010000035.1"/>
</dbReference>
<keyword evidence="8 12" id="KW-0862">Zinc</keyword>
<keyword evidence="3 12" id="KW-0808">Transferase</keyword>
<evidence type="ECO:0000256" key="5">
    <source>
        <dbReference type="ARBA" id="ARBA00022705"/>
    </source>
</evidence>
<evidence type="ECO:0000259" key="14">
    <source>
        <dbReference type="PROSITE" id="PS50880"/>
    </source>
</evidence>
<dbReference type="InterPro" id="IPR050219">
    <property type="entry name" value="DnaG_primase"/>
</dbReference>
<keyword evidence="2 12" id="KW-0639">Primosome</keyword>
<evidence type="ECO:0000256" key="6">
    <source>
        <dbReference type="ARBA" id="ARBA00022723"/>
    </source>
</evidence>
<comment type="domain">
    <text evidence="12">Contains an N-terminal zinc-binding domain, a central core domain that contains the primase activity, and a C-terminal DnaB-binding domain.</text>
</comment>
<keyword evidence="7 12" id="KW-0863">Zinc-finger</keyword>
<comment type="function">
    <text evidence="12 13">RNA polymerase that catalyzes the synthesis of short RNA molecules used as primers for DNA polymerase during DNA replication.</text>
</comment>
<keyword evidence="10 12" id="KW-0238">DNA-binding</keyword>
<dbReference type="InterPro" id="IPR037068">
    <property type="entry name" value="DNA_primase_core_N_sf"/>
</dbReference>
<feature type="domain" description="Toprim" evidence="14">
    <location>
        <begin position="257"/>
        <end position="337"/>
    </location>
</feature>
<keyword evidence="4 12" id="KW-0548">Nucleotidyltransferase</keyword>
<evidence type="ECO:0000256" key="10">
    <source>
        <dbReference type="ARBA" id="ARBA00023125"/>
    </source>
</evidence>
<evidence type="ECO:0000256" key="12">
    <source>
        <dbReference type="HAMAP-Rule" id="MF_00974"/>
    </source>
</evidence>
<keyword evidence="9" id="KW-0460">Magnesium</keyword>
<dbReference type="Gene3D" id="3.40.1360.10">
    <property type="match status" value="1"/>
</dbReference>
<dbReference type="NCBIfam" id="TIGR01391">
    <property type="entry name" value="dnaG"/>
    <property type="match status" value="1"/>
</dbReference>
<name>A0ABW4E8G2_9LACO</name>
<dbReference type="HAMAP" id="MF_00974">
    <property type="entry name" value="DNA_primase_DnaG"/>
    <property type="match status" value="1"/>
</dbReference>
<keyword evidence="6 12" id="KW-0479">Metal-binding</keyword>
<dbReference type="EMBL" id="JBHTON010000035">
    <property type="protein sequence ID" value="MFD1485652.1"/>
    <property type="molecule type" value="Genomic_DNA"/>
</dbReference>
<dbReference type="InterPro" id="IPR006295">
    <property type="entry name" value="DNA_primase_DnaG"/>
</dbReference>
<protein>
    <recommendedName>
        <fullName evidence="12 13">DNA primase</fullName>
        <ecNumber evidence="12">2.7.7.101</ecNumber>
    </recommendedName>
</protein>
<keyword evidence="16" id="KW-1185">Reference proteome</keyword>
<evidence type="ECO:0000256" key="9">
    <source>
        <dbReference type="ARBA" id="ARBA00022842"/>
    </source>
</evidence>
<dbReference type="InterPro" id="IPR034151">
    <property type="entry name" value="TOPRIM_DnaG_bac"/>
</dbReference>
<dbReference type="Pfam" id="PF08275">
    <property type="entry name" value="DNAG_N"/>
    <property type="match status" value="1"/>
</dbReference>
<dbReference type="Pfam" id="PF13155">
    <property type="entry name" value="Toprim_2"/>
    <property type="match status" value="1"/>
</dbReference>
<evidence type="ECO:0000256" key="13">
    <source>
        <dbReference type="PIRNR" id="PIRNR002811"/>
    </source>
</evidence>
<dbReference type="InterPro" id="IPR002694">
    <property type="entry name" value="Znf_CHC2"/>
</dbReference>
<dbReference type="InterPro" id="IPR006171">
    <property type="entry name" value="TOPRIM_dom"/>
</dbReference>
<evidence type="ECO:0000256" key="4">
    <source>
        <dbReference type="ARBA" id="ARBA00022695"/>
    </source>
</evidence>
<dbReference type="SUPFAM" id="SSF57783">
    <property type="entry name" value="Zinc beta-ribbon"/>
    <property type="match status" value="1"/>
</dbReference>
<sequence>MIPEATVDQIRTTVNIADYIGQYVSLQSKGQNLFGVCPFHEEKTPSFSVNESKQIFKCFSCGRGGNVFTFVMDYDHLSFPEAVAKVAEYVHIPVAITPAHAKQPEDPAKTAQKTLLREVTDLCHHVLVNTVSGEPALAYLTKRGLSRETIDHFEIGYAPADNDLIRAFLEKQGVDYATQRASGLFVEDDTGALHARFKDRIMFPLKDAFGAVIGFSGRVLSGSAQAKYLNSPETSLFNKRNVLFNLDAAKSEFKSYGAAILFEGFMDVIAAYQAGIPVGIASMGTSLTQEQVQIIAHQTRQLIICYDGDAPGQKATARALALVENHPRLETNVVVLPDQQDPDEYIKARGAAAFQAQLHQVLTPLAFQLQFMASGKDMTNDRDRLAYIDAALPQIARVSEPAAQTIYLQQVSAVTNVAVEDLRLSLPQAAPMPQAPPPPEEAPYPEDYGASPAVAVSAAPHYDKFERAERELLYYAWQEPLIARQLHTQDFKFAHPAYQQLFDAWIAYAATTQQPDFAAYLDQIPPELMTTATDVSMQSQLPEPESELIDDLIALIATNQTFSQLQQVKQALRQAQQLGDKAGVTKLSIQYVNLMRAYKTNSNV</sequence>
<dbReference type="PANTHER" id="PTHR30313">
    <property type="entry name" value="DNA PRIMASE"/>
    <property type="match status" value="1"/>
</dbReference>
<evidence type="ECO:0000313" key="15">
    <source>
        <dbReference type="EMBL" id="MFD1485652.1"/>
    </source>
</evidence>
<comment type="caution">
    <text evidence="15">The sequence shown here is derived from an EMBL/GenBank/DDBJ whole genome shotgun (WGS) entry which is preliminary data.</text>
</comment>
<accession>A0ABW4E8G2</accession>
<comment type="subunit">
    <text evidence="12">Monomer. Interacts with DnaB.</text>
</comment>
<dbReference type="CDD" id="cd03364">
    <property type="entry name" value="TOPRIM_DnaG_primases"/>
    <property type="match status" value="1"/>
</dbReference>
<dbReference type="InterPro" id="IPR036977">
    <property type="entry name" value="DNA_primase_Znf_CHC2"/>
</dbReference>
<organism evidence="15 16">
    <name type="scientific">Lacticaseibacillus baoqingensis</name>
    <dbReference type="NCBI Taxonomy" id="2486013"/>
    <lineage>
        <taxon>Bacteria</taxon>
        <taxon>Bacillati</taxon>
        <taxon>Bacillota</taxon>
        <taxon>Bacilli</taxon>
        <taxon>Lactobacillales</taxon>
        <taxon>Lactobacillaceae</taxon>
        <taxon>Lacticaseibacillus</taxon>
    </lineage>
</organism>
<dbReference type="Proteomes" id="UP001597252">
    <property type="component" value="Unassembled WGS sequence"/>
</dbReference>
<evidence type="ECO:0000256" key="2">
    <source>
        <dbReference type="ARBA" id="ARBA00022515"/>
    </source>
</evidence>
<evidence type="ECO:0000313" key="16">
    <source>
        <dbReference type="Proteomes" id="UP001597252"/>
    </source>
</evidence>
<reference evidence="16" key="1">
    <citation type="journal article" date="2019" name="Int. J. Syst. Evol. Microbiol.">
        <title>The Global Catalogue of Microorganisms (GCM) 10K type strain sequencing project: providing services to taxonomists for standard genome sequencing and annotation.</title>
        <authorList>
            <consortium name="The Broad Institute Genomics Platform"/>
            <consortium name="The Broad Institute Genome Sequencing Center for Infectious Disease"/>
            <person name="Wu L."/>
            <person name="Ma J."/>
        </authorList>
    </citation>
    <scope>NUCLEOTIDE SEQUENCE [LARGE SCALE GENOMIC DNA]</scope>
    <source>
        <strain evidence="16">CCM 8903</strain>
    </source>
</reference>
<dbReference type="InterPro" id="IPR013264">
    <property type="entry name" value="DNAG_N"/>
</dbReference>
<dbReference type="Gene3D" id="1.10.860.10">
    <property type="entry name" value="DNAb Helicase, Chain A"/>
    <property type="match status" value="1"/>
</dbReference>
<dbReference type="Gene3D" id="3.90.580.10">
    <property type="entry name" value="Zinc finger, CHC2-type domain"/>
    <property type="match status" value="1"/>
</dbReference>
<evidence type="ECO:0000256" key="7">
    <source>
        <dbReference type="ARBA" id="ARBA00022771"/>
    </source>
</evidence>
<keyword evidence="5 12" id="KW-0235">DNA replication</keyword>
<evidence type="ECO:0000256" key="11">
    <source>
        <dbReference type="ARBA" id="ARBA00023163"/>
    </source>
</evidence>
<keyword evidence="11 12" id="KW-0804">Transcription</keyword>
<evidence type="ECO:0000256" key="3">
    <source>
        <dbReference type="ARBA" id="ARBA00022679"/>
    </source>
</evidence>
<comment type="catalytic activity">
    <reaction evidence="12">
        <text>ssDNA + n NTP = ssDNA/pppN(pN)n-1 hybrid + (n-1) diphosphate.</text>
        <dbReference type="EC" id="2.7.7.101"/>
    </reaction>
</comment>
<dbReference type="SUPFAM" id="SSF56731">
    <property type="entry name" value="DNA primase core"/>
    <property type="match status" value="1"/>
</dbReference>
<gene>
    <name evidence="12 15" type="primary">dnaG</name>
    <name evidence="15" type="ORF">ACFQ5J_10460</name>
</gene>
<comment type="similarity">
    <text evidence="12 13">Belongs to the DnaG primase family.</text>
</comment>
<evidence type="ECO:0000256" key="1">
    <source>
        <dbReference type="ARBA" id="ARBA00022478"/>
    </source>
</evidence>
<dbReference type="InterPro" id="IPR016136">
    <property type="entry name" value="DNA_helicase_N/primase_C"/>
</dbReference>
<feature type="zinc finger region" description="CHC2-type" evidence="12">
    <location>
        <begin position="37"/>
        <end position="61"/>
    </location>
</feature>
<dbReference type="PIRSF" id="PIRSF002811">
    <property type="entry name" value="DnaG"/>
    <property type="match status" value="1"/>
</dbReference>
<dbReference type="InterPro" id="IPR030846">
    <property type="entry name" value="DnaG_bac"/>
</dbReference>
<dbReference type="Pfam" id="PF10410">
    <property type="entry name" value="DnaB_bind"/>
    <property type="match status" value="1"/>
</dbReference>
<proteinExistence type="inferred from homology"/>
<dbReference type="Pfam" id="PF01807">
    <property type="entry name" value="Zn_ribbon_DnaG"/>
    <property type="match status" value="1"/>
</dbReference>
<comment type="cofactor">
    <cofactor evidence="12 13">
        <name>Zn(2+)</name>
        <dbReference type="ChEBI" id="CHEBI:29105"/>
    </cofactor>
    <text evidence="12 13">Binds 1 zinc ion per monomer.</text>
</comment>
<dbReference type="InterPro" id="IPR019475">
    <property type="entry name" value="DNA_primase_DnaB-bd"/>
</dbReference>
<dbReference type="SMART" id="SM00493">
    <property type="entry name" value="TOPRIM"/>
    <property type="match status" value="1"/>
</dbReference>
<dbReference type="SMART" id="SM00400">
    <property type="entry name" value="ZnF_CHCC"/>
    <property type="match status" value="1"/>
</dbReference>